<organism evidence="1 2">
    <name type="scientific">Brassica oleracea var. oleracea</name>
    <dbReference type="NCBI Taxonomy" id="109376"/>
    <lineage>
        <taxon>Eukaryota</taxon>
        <taxon>Viridiplantae</taxon>
        <taxon>Streptophyta</taxon>
        <taxon>Embryophyta</taxon>
        <taxon>Tracheophyta</taxon>
        <taxon>Spermatophyta</taxon>
        <taxon>Magnoliopsida</taxon>
        <taxon>eudicotyledons</taxon>
        <taxon>Gunneridae</taxon>
        <taxon>Pentapetalae</taxon>
        <taxon>rosids</taxon>
        <taxon>malvids</taxon>
        <taxon>Brassicales</taxon>
        <taxon>Brassicaceae</taxon>
        <taxon>Brassiceae</taxon>
        <taxon>Brassica</taxon>
    </lineage>
</organism>
<dbReference type="EnsemblPlants" id="Bo00848s050.1">
    <property type="protein sequence ID" value="Bo00848s050.1"/>
    <property type="gene ID" value="Bo00848s050"/>
</dbReference>
<dbReference type="AlphaFoldDB" id="A0A0D2ZRK1"/>
<name>A0A0D2ZRK1_BRAOL</name>
<reference evidence="1" key="1">
    <citation type="journal article" date="2014" name="Genome Biol.">
        <title>Transcriptome and methylome profiling reveals relics of genome dominance in the mesopolyploid Brassica oleracea.</title>
        <authorList>
            <person name="Parkin I.A."/>
            <person name="Koh C."/>
            <person name="Tang H."/>
            <person name="Robinson S.J."/>
            <person name="Kagale S."/>
            <person name="Clarke W.E."/>
            <person name="Town C.D."/>
            <person name="Nixon J."/>
            <person name="Krishnakumar V."/>
            <person name="Bidwell S.L."/>
            <person name="Denoeud F."/>
            <person name="Belcram H."/>
            <person name="Links M.G."/>
            <person name="Just J."/>
            <person name="Clarke C."/>
            <person name="Bender T."/>
            <person name="Huebert T."/>
            <person name="Mason A.S."/>
            <person name="Pires J.C."/>
            <person name="Barker G."/>
            <person name="Moore J."/>
            <person name="Walley P.G."/>
            <person name="Manoli S."/>
            <person name="Batley J."/>
            <person name="Edwards D."/>
            <person name="Nelson M.N."/>
            <person name="Wang X."/>
            <person name="Paterson A.H."/>
            <person name="King G."/>
            <person name="Bancroft I."/>
            <person name="Chalhoub B."/>
            <person name="Sharpe A.G."/>
        </authorList>
    </citation>
    <scope>NUCLEOTIDE SEQUENCE [LARGE SCALE GENOMIC DNA]</scope>
    <source>
        <strain evidence="1">cv. TO1000</strain>
    </source>
</reference>
<reference evidence="1" key="2">
    <citation type="submission" date="2015-06" db="UniProtKB">
        <authorList>
            <consortium name="EnsemblPlants"/>
        </authorList>
    </citation>
    <scope>IDENTIFICATION</scope>
</reference>
<evidence type="ECO:0000313" key="1">
    <source>
        <dbReference type="EnsemblPlants" id="Bo00848s050.1"/>
    </source>
</evidence>
<accession>A0A0D2ZRK1</accession>
<proteinExistence type="predicted"/>
<dbReference type="Proteomes" id="UP000032141">
    <property type="component" value="Unassembled WGS sequence"/>
</dbReference>
<dbReference type="Gramene" id="Bo00848s050.1">
    <property type="protein sequence ID" value="Bo00848s050.1"/>
    <property type="gene ID" value="Bo00848s050"/>
</dbReference>
<evidence type="ECO:0000313" key="2">
    <source>
        <dbReference type="Proteomes" id="UP000032141"/>
    </source>
</evidence>
<sequence>MGASGAKAKNVTAFDAQLCKLGSLDPKKAKGKILVCLRGQNGSVEKVELCL</sequence>
<dbReference type="HOGENOM" id="CLU_3109238_0_0_1"/>
<protein>
    <submittedName>
        <fullName evidence="1">Uncharacterized protein</fullName>
    </submittedName>
</protein>
<keyword evidence="2" id="KW-1185">Reference proteome</keyword>
<dbReference type="Gene3D" id="3.50.30.30">
    <property type="match status" value="1"/>
</dbReference>
<dbReference type="STRING" id="109376.A0A0D2ZRK1"/>
<dbReference type="CDD" id="cd02120">
    <property type="entry name" value="PA_subtilisin_like"/>
    <property type="match status" value="1"/>
</dbReference>